<dbReference type="Pfam" id="PF01336">
    <property type="entry name" value="tRNA_anti-codon"/>
    <property type="match status" value="1"/>
</dbReference>
<dbReference type="InterPro" id="IPR036390">
    <property type="entry name" value="WH_DNA-bd_sf"/>
</dbReference>
<dbReference type="SUPFAM" id="SSF50249">
    <property type="entry name" value="Nucleic acid-binding proteins"/>
    <property type="match status" value="1"/>
</dbReference>
<dbReference type="Gene3D" id="1.10.10.10">
    <property type="entry name" value="Winged helix-like DNA-binding domain superfamily/Winged helix DNA-binding domain"/>
    <property type="match status" value="1"/>
</dbReference>
<dbReference type="Gene3D" id="2.40.50.140">
    <property type="entry name" value="Nucleic acid-binding proteins"/>
    <property type="match status" value="1"/>
</dbReference>
<dbReference type="GO" id="GO:0003697">
    <property type="term" value="F:single-stranded DNA binding"/>
    <property type="evidence" value="ECO:0007669"/>
    <property type="project" value="EnsemblFungi"/>
</dbReference>
<dbReference type="PANTHER" id="PTHR13989">
    <property type="entry name" value="REPLICATION PROTEIN A-RELATED"/>
    <property type="match status" value="1"/>
</dbReference>
<evidence type="ECO:0000256" key="4">
    <source>
        <dbReference type="ARBA" id="ARBA00023125"/>
    </source>
</evidence>
<dbReference type="STRING" id="1328760.A0A161TBQ8"/>
<dbReference type="PIRSF" id="PIRSF036949">
    <property type="entry name" value="RPA32"/>
    <property type="match status" value="1"/>
</dbReference>
<dbReference type="PANTHER" id="PTHR13989:SF16">
    <property type="entry name" value="REPLICATION PROTEIN A2"/>
    <property type="match status" value="1"/>
</dbReference>
<dbReference type="SUPFAM" id="SSF46785">
    <property type="entry name" value="Winged helix' DNA-binding domain"/>
    <property type="match status" value="1"/>
</dbReference>
<dbReference type="GeneID" id="28895625"/>
<organism evidence="9 10">
    <name type="scientific">Xylona heveae (strain CBS 132557 / TC161)</name>
    <dbReference type="NCBI Taxonomy" id="1328760"/>
    <lineage>
        <taxon>Eukaryota</taxon>
        <taxon>Fungi</taxon>
        <taxon>Dikarya</taxon>
        <taxon>Ascomycota</taxon>
        <taxon>Pezizomycotina</taxon>
        <taxon>Xylonomycetes</taxon>
        <taxon>Xylonales</taxon>
        <taxon>Xylonaceae</taxon>
        <taxon>Xylona</taxon>
    </lineage>
</organism>
<dbReference type="GO" id="GO:0005662">
    <property type="term" value="C:DNA replication factor A complex"/>
    <property type="evidence" value="ECO:0007669"/>
    <property type="project" value="EnsemblFungi"/>
</dbReference>
<feature type="region of interest" description="Disordered" evidence="6">
    <location>
        <begin position="181"/>
        <end position="222"/>
    </location>
</feature>
<feature type="compositionally biased region" description="Gly residues" evidence="6">
    <location>
        <begin position="198"/>
        <end position="212"/>
    </location>
</feature>
<comment type="similarity">
    <text evidence="2">Belongs to the replication factor A protein 2 family.</text>
</comment>
<evidence type="ECO:0000259" key="8">
    <source>
        <dbReference type="Pfam" id="PF08784"/>
    </source>
</evidence>
<proteinExistence type="inferred from homology"/>
<comment type="subcellular location">
    <subcellularLocation>
        <location evidence="1">Nucleus</location>
    </subcellularLocation>
</comment>
<dbReference type="GO" id="GO:0006260">
    <property type="term" value="P:DNA replication"/>
    <property type="evidence" value="ECO:0007669"/>
    <property type="project" value="UniProtKB-KW"/>
</dbReference>
<dbReference type="InterPro" id="IPR040260">
    <property type="entry name" value="RFA2-like"/>
</dbReference>
<dbReference type="FunCoup" id="A0A161TBQ8">
    <property type="interactions" value="855"/>
</dbReference>
<dbReference type="InterPro" id="IPR036388">
    <property type="entry name" value="WH-like_DNA-bd_sf"/>
</dbReference>
<reference evidence="9 10" key="1">
    <citation type="journal article" date="2016" name="Fungal Biol.">
        <title>The genome of Xylona heveae provides a window into fungal endophytism.</title>
        <authorList>
            <person name="Gazis R."/>
            <person name="Kuo A."/>
            <person name="Riley R."/>
            <person name="LaButti K."/>
            <person name="Lipzen A."/>
            <person name="Lin J."/>
            <person name="Amirebrahimi M."/>
            <person name="Hesse C.N."/>
            <person name="Spatafora J.W."/>
            <person name="Henrissat B."/>
            <person name="Hainaut M."/>
            <person name="Grigoriev I.V."/>
            <person name="Hibbett D.S."/>
        </authorList>
    </citation>
    <scope>NUCLEOTIDE SEQUENCE [LARGE SCALE GENOMIC DNA]</scope>
    <source>
        <strain evidence="9 10">TC161</strain>
    </source>
</reference>
<feature type="region of interest" description="Disordered" evidence="6">
    <location>
        <begin position="19"/>
        <end position="38"/>
    </location>
</feature>
<feature type="domain" description="Replication protein A C-terminal" evidence="8">
    <location>
        <begin position="170"/>
        <end position="276"/>
    </location>
</feature>
<keyword evidence="10" id="KW-1185">Reference proteome</keyword>
<dbReference type="GO" id="GO:0035861">
    <property type="term" value="C:site of double-strand break"/>
    <property type="evidence" value="ECO:0007669"/>
    <property type="project" value="EnsemblFungi"/>
</dbReference>
<evidence type="ECO:0000256" key="3">
    <source>
        <dbReference type="ARBA" id="ARBA00022705"/>
    </source>
</evidence>
<feature type="compositionally biased region" description="Low complexity" evidence="6">
    <location>
        <begin position="184"/>
        <end position="197"/>
    </location>
</feature>
<dbReference type="Pfam" id="PF08784">
    <property type="entry name" value="RPA_C"/>
    <property type="match status" value="1"/>
</dbReference>
<feature type="domain" description="OB" evidence="7">
    <location>
        <begin position="74"/>
        <end position="142"/>
    </location>
</feature>
<dbReference type="InterPro" id="IPR012340">
    <property type="entry name" value="NA-bd_OB-fold"/>
</dbReference>
<dbReference type="InterPro" id="IPR014646">
    <property type="entry name" value="Rfa2/RPA32"/>
</dbReference>
<dbReference type="FunFam" id="2.40.50.140:FF:000308">
    <property type="entry name" value="Possible replication factor-a protein"/>
    <property type="match status" value="1"/>
</dbReference>
<evidence type="ECO:0000256" key="6">
    <source>
        <dbReference type="SAM" id="MobiDB-lite"/>
    </source>
</evidence>
<keyword evidence="5" id="KW-0539">Nucleus</keyword>
<dbReference type="RefSeq" id="XP_018188682.1">
    <property type="nucleotide sequence ID" value="XM_018330488.1"/>
</dbReference>
<name>A0A161TBQ8_XYLHT</name>
<evidence type="ECO:0000256" key="1">
    <source>
        <dbReference type="ARBA" id="ARBA00004123"/>
    </source>
</evidence>
<dbReference type="GO" id="GO:0006289">
    <property type="term" value="P:nucleotide-excision repair"/>
    <property type="evidence" value="ECO:0007669"/>
    <property type="project" value="TreeGrafter"/>
</dbReference>
<evidence type="ECO:0000313" key="9">
    <source>
        <dbReference type="EMBL" id="KZF23127.1"/>
    </source>
</evidence>
<dbReference type="EMBL" id="KV407457">
    <property type="protein sequence ID" value="KZF23127.1"/>
    <property type="molecule type" value="Genomic_DNA"/>
</dbReference>
<dbReference type="AlphaFoldDB" id="A0A161TBQ8"/>
<dbReference type="OMA" id="SFGNKRY"/>
<dbReference type="CDD" id="cd04478">
    <property type="entry name" value="RPA2_DBD_D"/>
    <property type="match status" value="1"/>
</dbReference>
<dbReference type="GO" id="GO:0000724">
    <property type="term" value="P:double-strand break repair via homologous recombination"/>
    <property type="evidence" value="ECO:0007669"/>
    <property type="project" value="TreeGrafter"/>
</dbReference>
<evidence type="ECO:0000256" key="5">
    <source>
        <dbReference type="ARBA" id="ARBA00023242"/>
    </source>
</evidence>
<evidence type="ECO:0000259" key="7">
    <source>
        <dbReference type="Pfam" id="PF01336"/>
    </source>
</evidence>
<dbReference type="OrthoDB" id="25571at2759"/>
<dbReference type="InterPro" id="IPR004365">
    <property type="entry name" value="NA-bd_OB_tRNA"/>
</dbReference>
<dbReference type="GO" id="GO:0005736">
    <property type="term" value="C:RNA polymerase I complex"/>
    <property type="evidence" value="ECO:0007669"/>
    <property type="project" value="EnsemblFungi"/>
</dbReference>
<sequence>MDYGYGNYQNNAGGGGFMNNGSQGIGENSPGGSASKTYGKDTLRPVTIKQIIDAQQAHPDADFKVDGVEVTQLTFVGQIRNISTQTTNITYKIDDGTGTVEVKQWVDSDVVNSMDTATDAKPKLMENSYARVWGKLKSFSGKRHVGAHIIRPITDHNEVQYHLLEATAVHLFFTRGPPEQLKKGGNAAQGGAAPGQQVGVGGNAADNGGGQSGRALPPLSGPARKIYHTLETSPQSNEGLNVQDISSRVGMQVNDVLKAADELLSQGLIYTTVDDNTWAILDM</sequence>
<accession>A0A161TBQ8</accession>
<evidence type="ECO:0000313" key="10">
    <source>
        <dbReference type="Proteomes" id="UP000076632"/>
    </source>
</evidence>
<dbReference type="InterPro" id="IPR014892">
    <property type="entry name" value="RPA_C"/>
</dbReference>
<protein>
    <submittedName>
        <fullName evidence="9">Replication protein A, subunit RPA32</fullName>
    </submittedName>
</protein>
<evidence type="ECO:0000256" key="2">
    <source>
        <dbReference type="ARBA" id="ARBA00007815"/>
    </source>
</evidence>
<gene>
    <name evidence="9" type="ORF">L228DRAFT_228968</name>
</gene>
<dbReference type="GO" id="GO:0000781">
    <property type="term" value="C:chromosome, telomeric region"/>
    <property type="evidence" value="ECO:0007669"/>
    <property type="project" value="TreeGrafter"/>
</dbReference>
<keyword evidence="4" id="KW-0238">DNA-binding</keyword>
<dbReference type="InParanoid" id="A0A161TBQ8"/>
<keyword evidence="3" id="KW-0235">DNA replication</keyword>
<dbReference type="Proteomes" id="UP000076632">
    <property type="component" value="Unassembled WGS sequence"/>
</dbReference>